<evidence type="ECO:0000256" key="1">
    <source>
        <dbReference type="SAM" id="MobiDB-lite"/>
    </source>
</evidence>
<accession>A0A1Y1IQJ4</accession>
<feature type="region of interest" description="Disordered" evidence="1">
    <location>
        <begin position="185"/>
        <end position="212"/>
    </location>
</feature>
<protein>
    <submittedName>
        <fullName evidence="2">Uncharacterized protein</fullName>
    </submittedName>
</protein>
<name>A0A1Y1IQJ4_KLENI</name>
<organism evidence="2 3">
    <name type="scientific">Klebsormidium nitens</name>
    <name type="common">Green alga</name>
    <name type="synonym">Ulothrix nitens</name>
    <dbReference type="NCBI Taxonomy" id="105231"/>
    <lineage>
        <taxon>Eukaryota</taxon>
        <taxon>Viridiplantae</taxon>
        <taxon>Streptophyta</taxon>
        <taxon>Klebsormidiophyceae</taxon>
        <taxon>Klebsormidiales</taxon>
        <taxon>Klebsormidiaceae</taxon>
        <taxon>Klebsormidium</taxon>
    </lineage>
</organism>
<gene>
    <name evidence="2" type="ORF">KFL_012340040</name>
</gene>
<dbReference type="AlphaFoldDB" id="A0A1Y1IQJ4"/>
<keyword evidence="3" id="KW-1185">Reference proteome</keyword>
<sequence length="327" mass="36818">MTYEPPSPSRIYGAFADPRIMTVLRRVSQRGARDALMNAARHEEIALCAIRTVAFLKTHIQSEDSADDEPGGVCYRLSHRLIEKLRGKDAATVSAAMILLDTLFSEDQQNGHEDEAESYVCALSTFLHKSFGANMSAAAGDRGRTLEVRSISRSLQDPESSDPFPTADELALHLRPLSIREYERTCSLPGPSPRDYLQPQDSQHRNPPDEAGINLRKRAERMRLERRQRRSLRGGGKLTYFFNRLDVDMANDPLLKDVLPRVTAVYVQGYLPKLPHLPRLKRCYCTGLCCDVDVPKSVVTPIVPEVVGSDEHLHETRCEYCEEVIEL</sequence>
<dbReference type="Proteomes" id="UP000054558">
    <property type="component" value="Unassembled WGS sequence"/>
</dbReference>
<reference evidence="2 3" key="1">
    <citation type="journal article" date="2014" name="Nat. Commun.">
        <title>Klebsormidium flaccidum genome reveals primary factors for plant terrestrial adaptation.</title>
        <authorList>
            <person name="Hori K."/>
            <person name="Maruyama F."/>
            <person name="Fujisawa T."/>
            <person name="Togashi T."/>
            <person name="Yamamoto N."/>
            <person name="Seo M."/>
            <person name="Sato S."/>
            <person name="Yamada T."/>
            <person name="Mori H."/>
            <person name="Tajima N."/>
            <person name="Moriyama T."/>
            <person name="Ikeuchi M."/>
            <person name="Watanabe M."/>
            <person name="Wada H."/>
            <person name="Kobayashi K."/>
            <person name="Saito M."/>
            <person name="Masuda T."/>
            <person name="Sasaki-Sekimoto Y."/>
            <person name="Mashiguchi K."/>
            <person name="Awai K."/>
            <person name="Shimojima M."/>
            <person name="Masuda S."/>
            <person name="Iwai M."/>
            <person name="Nobusawa T."/>
            <person name="Narise T."/>
            <person name="Kondo S."/>
            <person name="Saito H."/>
            <person name="Sato R."/>
            <person name="Murakawa M."/>
            <person name="Ihara Y."/>
            <person name="Oshima-Yamada Y."/>
            <person name="Ohtaka K."/>
            <person name="Satoh M."/>
            <person name="Sonobe K."/>
            <person name="Ishii M."/>
            <person name="Ohtani R."/>
            <person name="Kanamori-Sato M."/>
            <person name="Honoki R."/>
            <person name="Miyazaki D."/>
            <person name="Mochizuki H."/>
            <person name="Umetsu J."/>
            <person name="Higashi K."/>
            <person name="Shibata D."/>
            <person name="Kamiya Y."/>
            <person name="Sato N."/>
            <person name="Nakamura Y."/>
            <person name="Tabata S."/>
            <person name="Ida S."/>
            <person name="Kurokawa K."/>
            <person name="Ohta H."/>
        </authorList>
    </citation>
    <scope>NUCLEOTIDE SEQUENCE [LARGE SCALE GENOMIC DNA]</scope>
    <source>
        <strain evidence="2 3">NIES-2285</strain>
    </source>
</reference>
<evidence type="ECO:0000313" key="3">
    <source>
        <dbReference type="Proteomes" id="UP000054558"/>
    </source>
</evidence>
<evidence type="ECO:0000313" key="2">
    <source>
        <dbReference type="EMBL" id="GAQ92984.1"/>
    </source>
</evidence>
<proteinExistence type="predicted"/>
<dbReference type="EMBL" id="DF238183">
    <property type="protein sequence ID" value="GAQ92984.1"/>
    <property type="molecule type" value="Genomic_DNA"/>
</dbReference>